<evidence type="ECO:0000256" key="1">
    <source>
        <dbReference type="SAM" id="SignalP"/>
    </source>
</evidence>
<keyword evidence="3" id="KW-1185">Reference proteome</keyword>
<dbReference type="Gramene" id="AET2Gv20917700.3">
    <property type="protein sequence ID" value="AET2Gv20917700.3"/>
    <property type="gene ID" value="AET2Gv20917700"/>
</dbReference>
<feature type="signal peptide" evidence="1">
    <location>
        <begin position="1"/>
        <end position="19"/>
    </location>
</feature>
<reference evidence="2" key="3">
    <citation type="journal article" date="2017" name="Nature">
        <title>Genome sequence of the progenitor of the wheat D genome Aegilops tauschii.</title>
        <authorList>
            <person name="Luo M.C."/>
            <person name="Gu Y.Q."/>
            <person name="Puiu D."/>
            <person name="Wang H."/>
            <person name="Twardziok S.O."/>
            <person name="Deal K.R."/>
            <person name="Huo N."/>
            <person name="Zhu T."/>
            <person name="Wang L."/>
            <person name="Wang Y."/>
            <person name="McGuire P.E."/>
            <person name="Liu S."/>
            <person name="Long H."/>
            <person name="Ramasamy R.K."/>
            <person name="Rodriguez J.C."/>
            <person name="Van S.L."/>
            <person name="Yuan L."/>
            <person name="Wang Z."/>
            <person name="Xia Z."/>
            <person name="Xiao L."/>
            <person name="Anderson O.D."/>
            <person name="Ouyang S."/>
            <person name="Liang Y."/>
            <person name="Zimin A.V."/>
            <person name="Pertea G."/>
            <person name="Qi P."/>
            <person name="Bennetzen J.L."/>
            <person name="Dai X."/>
            <person name="Dawson M.W."/>
            <person name="Muller H.G."/>
            <person name="Kugler K."/>
            <person name="Rivarola-Duarte L."/>
            <person name="Spannagl M."/>
            <person name="Mayer K.F.X."/>
            <person name="Lu F.H."/>
            <person name="Bevan M.W."/>
            <person name="Leroy P."/>
            <person name="Li P."/>
            <person name="You F.M."/>
            <person name="Sun Q."/>
            <person name="Liu Z."/>
            <person name="Lyons E."/>
            <person name="Wicker T."/>
            <person name="Salzberg S.L."/>
            <person name="Devos K.M."/>
            <person name="Dvorak J."/>
        </authorList>
    </citation>
    <scope>NUCLEOTIDE SEQUENCE [LARGE SCALE GENOMIC DNA]</scope>
    <source>
        <strain evidence="2">cv. AL8/78</strain>
    </source>
</reference>
<reference evidence="3" key="1">
    <citation type="journal article" date="2014" name="Science">
        <title>Ancient hybridizations among the ancestral genomes of bread wheat.</title>
        <authorList>
            <consortium name="International Wheat Genome Sequencing Consortium,"/>
            <person name="Marcussen T."/>
            <person name="Sandve S.R."/>
            <person name="Heier L."/>
            <person name="Spannagl M."/>
            <person name="Pfeifer M."/>
            <person name="Jakobsen K.S."/>
            <person name="Wulff B.B."/>
            <person name="Steuernagel B."/>
            <person name="Mayer K.F."/>
            <person name="Olsen O.A."/>
        </authorList>
    </citation>
    <scope>NUCLEOTIDE SEQUENCE [LARGE SCALE GENOMIC DNA]</scope>
    <source>
        <strain evidence="3">cv. AL8/78</strain>
    </source>
</reference>
<sequence length="60" mass="6495">GRRLLLLAVVLSQLGALSCQTLRGSVTCLDCPAGHHLSGTFLRTCVQQKNKMRARVTCIV</sequence>
<dbReference type="Proteomes" id="UP000015105">
    <property type="component" value="Chromosome 2D"/>
</dbReference>
<reference evidence="3" key="2">
    <citation type="journal article" date="2017" name="Nat. Plants">
        <title>The Aegilops tauschii genome reveals multiple impacts of transposons.</title>
        <authorList>
            <person name="Zhao G."/>
            <person name="Zou C."/>
            <person name="Li K."/>
            <person name="Wang K."/>
            <person name="Li T."/>
            <person name="Gao L."/>
            <person name="Zhang X."/>
            <person name="Wang H."/>
            <person name="Yang Z."/>
            <person name="Liu X."/>
            <person name="Jiang W."/>
            <person name="Mao L."/>
            <person name="Kong X."/>
            <person name="Jiao Y."/>
            <person name="Jia J."/>
        </authorList>
    </citation>
    <scope>NUCLEOTIDE SEQUENCE [LARGE SCALE GENOMIC DNA]</scope>
    <source>
        <strain evidence="3">cv. AL8/78</strain>
    </source>
</reference>
<organism evidence="2 3">
    <name type="scientific">Aegilops tauschii subsp. strangulata</name>
    <name type="common">Goatgrass</name>
    <dbReference type="NCBI Taxonomy" id="200361"/>
    <lineage>
        <taxon>Eukaryota</taxon>
        <taxon>Viridiplantae</taxon>
        <taxon>Streptophyta</taxon>
        <taxon>Embryophyta</taxon>
        <taxon>Tracheophyta</taxon>
        <taxon>Spermatophyta</taxon>
        <taxon>Magnoliopsida</taxon>
        <taxon>Liliopsida</taxon>
        <taxon>Poales</taxon>
        <taxon>Poaceae</taxon>
        <taxon>BOP clade</taxon>
        <taxon>Pooideae</taxon>
        <taxon>Triticodae</taxon>
        <taxon>Triticeae</taxon>
        <taxon>Triticinae</taxon>
        <taxon>Aegilops</taxon>
    </lineage>
</organism>
<name>A0A453CQ00_AEGTS</name>
<keyword evidence="1" id="KW-0732">Signal</keyword>
<dbReference type="EnsemblPlants" id="AET2Gv20917700.3">
    <property type="protein sequence ID" value="AET2Gv20917700.3"/>
    <property type="gene ID" value="AET2Gv20917700"/>
</dbReference>
<feature type="chain" id="PRO_5019006229" evidence="1">
    <location>
        <begin position="20"/>
        <end position="60"/>
    </location>
</feature>
<reference evidence="2" key="4">
    <citation type="submission" date="2019-03" db="UniProtKB">
        <authorList>
            <consortium name="EnsemblPlants"/>
        </authorList>
    </citation>
    <scope>IDENTIFICATION</scope>
</reference>
<proteinExistence type="predicted"/>
<dbReference type="AlphaFoldDB" id="A0A453CQ00"/>
<protein>
    <submittedName>
        <fullName evidence="2">Uncharacterized protein</fullName>
    </submittedName>
</protein>
<accession>A0A453CQ00</accession>
<evidence type="ECO:0000313" key="2">
    <source>
        <dbReference type="EnsemblPlants" id="AET2Gv20917700.3"/>
    </source>
</evidence>
<evidence type="ECO:0000313" key="3">
    <source>
        <dbReference type="Proteomes" id="UP000015105"/>
    </source>
</evidence>
<reference evidence="2" key="5">
    <citation type="journal article" date="2021" name="G3 (Bethesda)">
        <title>Aegilops tauschii genome assembly Aet v5.0 features greater sequence contiguity and improved annotation.</title>
        <authorList>
            <person name="Wang L."/>
            <person name="Zhu T."/>
            <person name="Rodriguez J.C."/>
            <person name="Deal K.R."/>
            <person name="Dubcovsky J."/>
            <person name="McGuire P.E."/>
            <person name="Lux T."/>
            <person name="Spannagl M."/>
            <person name="Mayer K.F.X."/>
            <person name="Baldrich P."/>
            <person name="Meyers B.C."/>
            <person name="Huo N."/>
            <person name="Gu Y.Q."/>
            <person name="Zhou H."/>
            <person name="Devos K.M."/>
            <person name="Bennetzen J.L."/>
            <person name="Unver T."/>
            <person name="Budak H."/>
            <person name="Gulick P.J."/>
            <person name="Galiba G."/>
            <person name="Kalapos B."/>
            <person name="Nelson D.R."/>
            <person name="Li P."/>
            <person name="You F.M."/>
            <person name="Luo M.C."/>
            <person name="Dvorak J."/>
        </authorList>
    </citation>
    <scope>NUCLEOTIDE SEQUENCE [LARGE SCALE GENOMIC DNA]</scope>
    <source>
        <strain evidence="2">cv. AL8/78</strain>
    </source>
</reference>